<dbReference type="Pfam" id="PF16016">
    <property type="entry name" value="VASt"/>
    <property type="match status" value="1"/>
</dbReference>
<evidence type="ECO:0000256" key="4">
    <source>
        <dbReference type="ARBA" id="ARBA00022989"/>
    </source>
</evidence>
<dbReference type="InterPro" id="IPR004182">
    <property type="entry name" value="GRAM"/>
</dbReference>
<comment type="caution">
    <text evidence="9">The sequence shown here is derived from an EMBL/GenBank/DDBJ whole genome shotgun (WGS) entry which is preliminary data.</text>
</comment>
<dbReference type="GO" id="GO:0005739">
    <property type="term" value="C:mitochondrion"/>
    <property type="evidence" value="ECO:0007669"/>
    <property type="project" value="TreeGrafter"/>
</dbReference>
<dbReference type="GO" id="GO:0032934">
    <property type="term" value="F:sterol binding"/>
    <property type="evidence" value="ECO:0007669"/>
    <property type="project" value="TreeGrafter"/>
</dbReference>
<feature type="region of interest" description="Disordered" evidence="6">
    <location>
        <begin position="260"/>
        <end position="293"/>
    </location>
</feature>
<feature type="transmembrane region" description="Helical" evidence="7">
    <location>
        <begin position="657"/>
        <end position="678"/>
    </location>
</feature>
<evidence type="ECO:0000313" key="9">
    <source>
        <dbReference type="EMBL" id="CAG8599411.1"/>
    </source>
</evidence>
<dbReference type="GO" id="GO:0005886">
    <property type="term" value="C:plasma membrane"/>
    <property type="evidence" value="ECO:0007669"/>
    <property type="project" value="TreeGrafter"/>
</dbReference>
<feature type="region of interest" description="Disordered" evidence="6">
    <location>
        <begin position="873"/>
        <end position="902"/>
    </location>
</feature>
<dbReference type="Gene3D" id="2.30.29.30">
    <property type="entry name" value="Pleckstrin-homology domain (PH domain)/Phosphotyrosine-binding domain (PTB)"/>
    <property type="match status" value="1"/>
</dbReference>
<evidence type="ECO:0000256" key="1">
    <source>
        <dbReference type="ARBA" id="ARBA00004167"/>
    </source>
</evidence>
<dbReference type="PANTHER" id="PTHR23319:SF4">
    <property type="entry name" value="GRAM DOMAIN CONTAINING 1B, ISOFORM E"/>
    <property type="match status" value="1"/>
</dbReference>
<dbReference type="GO" id="GO:0120015">
    <property type="term" value="F:sterol transfer activity"/>
    <property type="evidence" value="ECO:0007669"/>
    <property type="project" value="TreeGrafter"/>
</dbReference>
<feature type="compositionally biased region" description="Polar residues" evidence="6">
    <location>
        <begin position="69"/>
        <end position="97"/>
    </location>
</feature>
<feature type="compositionally biased region" description="Basic residues" evidence="6">
    <location>
        <begin position="371"/>
        <end position="389"/>
    </location>
</feature>
<feature type="region of interest" description="Disordered" evidence="6">
    <location>
        <begin position="812"/>
        <end position="832"/>
    </location>
</feature>
<dbReference type="GO" id="GO:0032366">
    <property type="term" value="P:intracellular sterol transport"/>
    <property type="evidence" value="ECO:0007669"/>
    <property type="project" value="TreeGrafter"/>
</dbReference>
<feature type="compositionally biased region" description="Polar residues" evidence="6">
    <location>
        <begin position="351"/>
        <end position="367"/>
    </location>
</feature>
<organism evidence="9 10">
    <name type="scientific">Ambispora leptoticha</name>
    <dbReference type="NCBI Taxonomy" id="144679"/>
    <lineage>
        <taxon>Eukaryota</taxon>
        <taxon>Fungi</taxon>
        <taxon>Fungi incertae sedis</taxon>
        <taxon>Mucoromycota</taxon>
        <taxon>Glomeromycotina</taxon>
        <taxon>Glomeromycetes</taxon>
        <taxon>Archaeosporales</taxon>
        <taxon>Ambisporaceae</taxon>
        <taxon>Ambispora</taxon>
    </lineage>
</organism>
<keyword evidence="3 7" id="KW-0812">Transmembrane</keyword>
<protein>
    <submittedName>
        <fullName evidence="9">1540_t:CDS:1</fullName>
    </submittedName>
</protein>
<accession>A0A9N9GDF5</accession>
<keyword evidence="10" id="KW-1185">Reference proteome</keyword>
<dbReference type="CDD" id="cd13220">
    <property type="entry name" value="PH-GRAM_GRAMDC"/>
    <property type="match status" value="1"/>
</dbReference>
<evidence type="ECO:0000256" key="5">
    <source>
        <dbReference type="ARBA" id="ARBA00023136"/>
    </source>
</evidence>
<dbReference type="GO" id="GO:0005789">
    <property type="term" value="C:endoplasmic reticulum membrane"/>
    <property type="evidence" value="ECO:0007669"/>
    <property type="project" value="TreeGrafter"/>
</dbReference>
<dbReference type="PROSITE" id="PS51778">
    <property type="entry name" value="VAST"/>
    <property type="match status" value="1"/>
</dbReference>
<dbReference type="GO" id="GO:0032541">
    <property type="term" value="C:cortical endoplasmic reticulum"/>
    <property type="evidence" value="ECO:0007669"/>
    <property type="project" value="TreeGrafter"/>
</dbReference>
<feature type="domain" description="VASt" evidence="8">
    <location>
        <begin position="412"/>
        <end position="580"/>
    </location>
</feature>
<proteinExistence type="inferred from homology"/>
<evidence type="ECO:0000313" key="10">
    <source>
        <dbReference type="Proteomes" id="UP000789508"/>
    </source>
</evidence>
<dbReference type="GO" id="GO:0140268">
    <property type="term" value="C:endoplasmic reticulum-plasma membrane contact site"/>
    <property type="evidence" value="ECO:0007669"/>
    <property type="project" value="TreeGrafter"/>
</dbReference>
<dbReference type="Pfam" id="PF02893">
    <property type="entry name" value="GRAM"/>
    <property type="match status" value="1"/>
</dbReference>
<evidence type="ECO:0000259" key="8">
    <source>
        <dbReference type="PROSITE" id="PS51778"/>
    </source>
</evidence>
<name>A0A9N9GDF5_9GLOM</name>
<reference evidence="9" key="1">
    <citation type="submission" date="2021-06" db="EMBL/GenBank/DDBJ databases">
        <authorList>
            <person name="Kallberg Y."/>
            <person name="Tangrot J."/>
            <person name="Rosling A."/>
        </authorList>
    </citation>
    <scope>NUCLEOTIDE SEQUENCE</scope>
    <source>
        <strain evidence="9">FL130A</strain>
    </source>
</reference>
<evidence type="ECO:0000256" key="6">
    <source>
        <dbReference type="SAM" id="MobiDB-lite"/>
    </source>
</evidence>
<dbReference type="PANTHER" id="PTHR23319">
    <property type="entry name" value="GRAM DOMAIN CONTAINING 1B, ISOFORM E"/>
    <property type="match status" value="1"/>
</dbReference>
<dbReference type="InterPro" id="IPR031968">
    <property type="entry name" value="VASt"/>
</dbReference>
<gene>
    <name evidence="9" type="ORF">ALEPTO_LOCUS8071</name>
</gene>
<sequence length="902" mass="101406">MFTAATNAASALQSSIMDTLNSRQNSEVVNSNNDVQGASDPQVDNTSPQDSKSSTISSSTNGEDKSSWQDKLQPTINLDTTVATGTNITSSPQSASLTIEELGTPEDRKKPNRMGSTSTGTTEELSDIIELPPPAQIPKHSPASPKRHKEFHALFRNVPEYDYLIDDYSCALQKEILVQGRLYISVNYVCFNANIFGWVTSLVIPFSDIVSIEKKVTAFVIPNAILISTLHAKHFFASFLARDTVYDLLTNLWRQNRPTLSTTPSYTGSQNDKIGTEASDVDEGEKKTRPLQKKLSKLSLDPIKLILGDQTKEERPQNNSSTSLPLASKPDDSKDEKVTETSKPESGGFSRENSTSDVQKLSNSHVSSVPHKVKTTHGKSSRGRKSTRINTNLKKRIHYPVMCDCLKNRQHYNTTVLDKKYTGSVEKIYNLIFTSGFVRRFLVEQEKCTDVNIGEWVSEPDGKLTRTSSFIKPLNNPMGPKTTKCYLKDECLLRDFDSFVTNLTTTTTPDVPFGGSFCVKTRTCIMWAGPNETRVIVTAAVEFSKSSWLKGTIEKAALEGQQQYNKNLDLAIRKYIAAHPNEFQDECGSPVREVNEVAPDNETQISEARIDKKRGTFDDGELGIIPETSTNLSQAFVDLINALTTIFSSIFRSIRTLSISALIACAFVFMIVVNYYNWLRLTELTRKMENMQSENIDGSHGFRTLKPGDVLYESRRFREYSFDDRVNIEGDLWVWISEKAKKHKEHESDETNTSDFDATSSTFTSDSTSENQASSENNESNSYSEYRQKFKPHFMDYIDHFNDNFGHRAFSWSSNSRRRPSTSSEPPTLNDLHGHIEDLQRLVHAAQYHANKLADIAEEERVYLFQLMKNMLKNSDPPSSTSSSSYNDDKNSEINSNTKEEF</sequence>
<dbReference type="InterPro" id="IPR011993">
    <property type="entry name" value="PH-like_dom_sf"/>
</dbReference>
<dbReference type="Proteomes" id="UP000789508">
    <property type="component" value="Unassembled WGS sequence"/>
</dbReference>
<feature type="region of interest" description="Disordered" evidence="6">
    <location>
        <begin position="23"/>
        <end position="124"/>
    </location>
</feature>
<evidence type="ECO:0000256" key="7">
    <source>
        <dbReference type="SAM" id="Phobius"/>
    </source>
</evidence>
<dbReference type="InterPro" id="IPR051482">
    <property type="entry name" value="Cholesterol_transport"/>
</dbReference>
<keyword evidence="5 7" id="KW-0472">Membrane</keyword>
<evidence type="ECO:0000256" key="2">
    <source>
        <dbReference type="ARBA" id="ARBA00006582"/>
    </source>
</evidence>
<keyword evidence="4 7" id="KW-1133">Transmembrane helix</keyword>
<feature type="compositionally biased region" description="Polar residues" evidence="6">
    <location>
        <begin position="23"/>
        <end position="36"/>
    </location>
</feature>
<dbReference type="OrthoDB" id="2162691at2759"/>
<comment type="similarity">
    <text evidence="2">Belongs to the YSP2 family.</text>
</comment>
<feature type="compositionally biased region" description="Low complexity" evidence="6">
    <location>
        <begin position="873"/>
        <end position="886"/>
    </location>
</feature>
<feature type="region of interest" description="Disordered" evidence="6">
    <location>
        <begin position="308"/>
        <end position="389"/>
    </location>
</feature>
<dbReference type="SMART" id="SM00568">
    <property type="entry name" value="GRAM"/>
    <property type="match status" value="1"/>
</dbReference>
<feature type="compositionally biased region" description="Polar residues" evidence="6">
    <location>
        <begin position="260"/>
        <end position="273"/>
    </location>
</feature>
<feature type="compositionally biased region" description="Basic and acidic residues" evidence="6">
    <location>
        <begin position="329"/>
        <end position="343"/>
    </location>
</feature>
<feature type="compositionally biased region" description="Basic and acidic residues" evidence="6">
    <location>
        <begin position="887"/>
        <end position="902"/>
    </location>
</feature>
<feature type="compositionally biased region" description="Low complexity" evidence="6">
    <location>
        <begin position="46"/>
        <end position="60"/>
    </location>
</feature>
<evidence type="ECO:0000256" key="3">
    <source>
        <dbReference type="ARBA" id="ARBA00022692"/>
    </source>
</evidence>
<comment type="subcellular location">
    <subcellularLocation>
        <location evidence="1">Membrane</location>
        <topology evidence="1">Single-pass membrane protein</topology>
    </subcellularLocation>
</comment>
<dbReference type="EMBL" id="CAJVPS010004111">
    <property type="protein sequence ID" value="CAG8599411.1"/>
    <property type="molecule type" value="Genomic_DNA"/>
</dbReference>
<dbReference type="AlphaFoldDB" id="A0A9N9GDF5"/>
<feature type="compositionally biased region" description="Low complexity" evidence="6">
    <location>
        <begin position="751"/>
        <end position="784"/>
    </location>
</feature>
<feature type="region of interest" description="Disordered" evidence="6">
    <location>
        <begin position="744"/>
        <end position="784"/>
    </location>
</feature>
<feature type="compositionally biased region" description="Low complexity" evidence="6">
    <location>
        <begin position="812"/>
        <end position="827"/>
    </location>
</feature>